<keyword evidence="2" id="KW-1185">Reference proteome</keyword>
<gene>
    <name evidence="1" type="ORF">GCM10022410_01680</name>
</gene>
<dbReference type="EMBL" id="BAABDL010000009">
    <property type="protein sequence ID" value="GAA4058071.1"/>
    <property type="molecule type" value="Genomic_DNA"/>
</dbReference>
<evidence type="ECO:0000313" key="1">
    <source>
        <dbReference type="EMBL" id="GAA4058071.1"/>
    </source>
</evidence>
<proteinExistence type="predicted"/>
<name>A0ABP7V2E6_9BACI</name>
<evidence type="ECO:0000313" key="2">
    <source>
        <dbReference type="Proteomes" id="UP001501734"/>
    </source>
</evidence>
<accession>A0ABP7V2E6</accession>
<dbReference type="RefSeq" id="WP_344909469.1">
    <property type="nucleotide sequence ID" value="NZ_BAABDL010000009.1"/>
</dbReference>
<sequence>MTVLYSGDEALESVAVDPDLEIVCDVDKMELVFEQFQDRVAEAIVAGIEEYLFDS</sequence>
<dbReference type="Proteomes" id="UP001501734">
    <property type="component" value="Unassembled WGS sequence"/>
</dbReference>
<protein>
    <submittedName>
        <fullName evidence="1">Uncharacterized protein</fullName>
    </submittedName>
</protein>
<reference evidence="2" key="1">
    <citation type="journal article" date="2019" name="Int. J. Syst. Evol. Microbiol.">
        <title>The Global Catalogue of Microorganisms (GCM) 10K type strain sequencing project: providing services to taxonomists for standard genome sequencing and annotation.</title>
        <authorList>
            <consortium name="The Broad Institute Genomics Platform"/>
            <consortium name="The Broad Institute Genome Sequencing Center for Infectious Disease"/>
            <person name="Wu L."/>
            <person name="Ma J."/>
        </authorList>
    </citation>
    <scope>NUCLEOTIDE SEQUENCE [LARGE SCALE GENOMIC DNA]</scope>
    <source>
        <strain evidence="2">JCM 17250</strain>
    </source>
</reference>
<organism evidence="1 2">
    <name type="scientific">Amphibacillus indicireducens</name>
    <dbReference type="NCBI Taxonomy" id="1076330"/>
    <lineage>
        <taxon>Bacteria</taxon>
        <taxon>Bacillati</taxon>
        <taxon>Bacillota</taxon>
        <taxon>Bacilli</taxon>
        <taxon>Bacillales</taxon>
        <taxon>Bacillaceae</taxon>
        <taxon>Amphibacillus</taxon>
    </lineage>
</organism>
<comment type="caution">
    <text evidence="1">The sequence shown here is derived from an EMBL/GenBank/DDBJ whole genome shotgun (WGS) entry which is preliminary data.</text>
</comment>